<dbReference type="GO" id="GO:0016020">
    <property type="term" value="C:membrane"/>
    <property type="evidence" value="ECO:0007669"/>
    <property type="project" value="InterPro"/>
</dbReference>
<feature type="region of interest" description="Disordered" evidence="3">
    <location>
        <begin position="731"/>
        <end position="822"/>
    </location>
</feature>
<dbReference type="InterPro" id="IPR036034">
    <property type="entry name" value="PDZ_sf"/>
</dbReference>
<feature type="domain" description="PH" evidence="4">
    <location>
        <begin position="531"/>
        <end position="645"/>
    </location>
</feature>
<evidence type="ECO:0000313" key="8">
    <source>
        <dbReference type="Ensembl" id="ENSAZOP00000013706.1"/>
    </source>
</evidence>
<sequence>MALVMEPISKWTPKQVVDWMKGLDDCLQQYIKNFEREKINGEHLLHITHQELEELGVTRIGHQELILEAVDLLCALNYGLETENLRTLSHKLNASAKNLQNFITGRRRSGHYDGRASRRLPNDFLTSVVDLIGAAKNLLAWLDRSPFVSVTEYSLLKNNIVQLCLELTTIVQQDCTVYETENKILHVCKTLSGICDHIISLSSDSLVSQSAHLEVVHLTSIMPSEGLGMYIKSTYDGLHVITGTTENSPADQCKKIHAGDEVIQVNHQTVVGWQLKNLVNALREDPNGVILTLKKRPQNTLVSAPALLKNVRWKPLALQPVIPTSPTSSSTTPTNTMGMSSKMENSALQDVYILSPMSGLYGPRDEIGIMSCDDISKFGKSGMKGSESPSYFLEHESGKYYTLIEGEDSLFCLTDVSFFFLFHPTTDSENSLLRYLSDDKILVIQEEPLTQKDSKRDTGHRSRKKGKNASSPNYPISSSMLTSTVNVRLEPGQQDILNFSLPENNTVPLYHVRSSLTGGSRRRISCKDLGHGDCEGWLWKKKDAKGYFTQKWKKYWFILKDSSLYWYTNQNDEKAEGFISLPEFRIDRAIECRKKHAFKACHPKIKSFYFATDCGNRFLVEKHMTETQNALLADYWSESDQDDVDGSLTLKQEGSSTLCDSYHRTPSVTSTSPFPETKHGRHFSSESTYSHSSAEDSRQDVAGSTHSSGCRPPYRERRSWQDLIETPLTSSGLHFLQTVPPDPEYMSGRPGMSPDRRKQATLPVQRRHNYEQDGPFPLAECQRGHSSHSRPQKQRSQSLPRNRDVRGKGRLKSIEGADENLEEKIPIRSKGVLASKQNKAKTNQPNITCCSF</sequence>
<dbReference type="Pfam" id="PF00169">
    <property type="entry name" value="PH"/>
    <property type="match status" value="1"/>
</dbReference>
<reference evidence="8" key="1">
    <citation type="submission" date="2025-08" db="UniProtKB">
        <authorList>
            <consortium name="Ensembl"/>
        </authorList>
    </citation>
    <scope>IDENTIFICATION</scope>
</reference>
<dbReference type="Pfam" id="PF00595">
    <property type="entry name" value="PDZ"/>
    <property type="match status" value="1"/>
</dbReference>
<feature type="domain" description="CRIC" evidence="7">
    <location>
        <begin position="84"/>
        <end position="178"/>
    </location>
</feature>
<feature type="compositionally biased region" description="Polar residues" evidence="3">
    <location>
        <begin position="660"/>
        <end position="674"/>
    </location>
</feature>
<dbReference type="PROSITE" id="PS50003">
    <property type="entry name" value="PH_DOMAIN"/>
    <property type="match status" value="1"/>
</dbReference>
<dbReference type="Pfam" id="PF06663">
    <property type="entry name" value="CNK2_3_dom"/>
    <property type="match status" value="2"/>
</dbReference>
<comment type="similarity">
    <text evidence="1">Belongs to the CNKSR family.</text>
</comment>
<dbReference type="FunFam" id="1.10.150.50:FF:000019">
    <property type="entry name" value="Connector enhancer of kinase suppressor of Ras 2"/>
    <property type="match status" value="1"/>
</dbReference>
<dbReference type="PANTHER" id="PTHR12844:SF12">
    <property type="entry name" value="CONNECTOR ENHANCER OF KINASE SUPPRESSOR OF RAS 2"/>
    <property type="match status" value="1"/>
</dbReference>
<dbReference type="InterPro" id="IPR001478">
    <property type="entry name" value="PDZ"/>
</dbReference>
<evidence type="ECO:0000259" key="7">
    <source>
        <dbReference type="PROSITE" id="PS51290"/>
    </source>
</evidence>
<dbReference type="Pfam" id="PF10534">
    <property type="entry name" value="CRIC_ras_sig"/>
    <property type="match status" value="1"/>
</dbReference>
<proteinExistence type="inferred from homology"/>
<feature type="compositionally biased region" description="Basic and acidic residues" evidence="3">
    <location>
        <begin position="449"/>
        <end position="460"/>
    </location>
</feature>
<evidence type="ECO:0000256" key="3">
    <source>
        <dbReference type="SAM" id="MobiDB-lite"/>
    </source>
</evidence>
<dbReference type="CDD" id="cd01260">
    <property type="entry name" value="PH_CNK_mammalian-like"/>
    <property type="match status" value="1"/>
</dbReference>
<dbReference type="InterPro" id="IPR001849">
    <property type="entry name" value="PH_domain"/>
</dbReference>
<dbReference type="SMART" id="SM00228">
    <property type="entry name" value="PDZ"/>
    <property type="match status" value="1"/>
</dbReference>
<dbReference type="GO" id="GO:0009966">
    <property type="term" value="P:regulation of signal transduction"/>
    <property type="evidence" value="ECO:0007669"/>
    <property type="project" value="InterPro"/>
</dbReference>
<evidence type="ECO:0000259" key="4">
    <source>
        <dbReference type="PROSITE" id="PS50003"/>
    </source>
</evidence>
<dbReference type="PROSITE" id="PS51290">
    <property type="entry name" value="CRIC"/>
    <property type="match status" value="1"/>
</dbReference>
<dbReference type="InterPro" id="IPR013761">
    <property type="entry name" value="SAM/pointed_sf"/>
</dbReference>
<evidence type="ECO:0000259" key="6">
    <source>
        <dbReference type="PROSITE" id="PS50106"/>
    </source>
</evidence>
<dbReference type="Gene3D" id="2.30.29.30">
    <property type="entry name" value="Pleckstrin-homology domain (PH domain)/Phosphotyrosine-binding domain (PTB)"/>
    <property type="match status" value="1"/>
</dbReference>
<dbReference type="SUPFAM" id="SSF50729">
    <property type="entry name" value="PH domain-like"/>
    <property type="match status" value="1"/>
</dbReference>
<dbReference type="Pfam" id="PF00536">
    <property type="entry name" value="SAM_1"/>
    <property type="match status" value="1"/>
</dbReference>
<dbReference type="GO" id="GO:0005737">
    <property type="term" value="C:cytoplasm"/>
    <property type="evidence" value="ECO:0007669"/>
    <property type="project" value="InterPro"/>
</dbReference>
<keyword evidence="9" id="KW-1185">Reference proteome</keyword>
<dbReference type="SUPFAM" id="SSF50156">
    <property type="entry name" value="PDZ domain-like"/>
    <property type="match status" value="1"/>
</dbReference>
<evidence type="ECO:0000256" key="1">
    <source>
        <dbReference type="ARBA" id="ARBA00009498"/>
    </source>
</evidence>
<dbReference type="SUPFAM" id="SSF47769">
    <property type="entry name" value="SAM/Pointed domain"/>
    <property type="match status" value="1"/>
</dbReference>
<protein>
    <recommendedName>
        <fullName evidence="10">Connector enhancer of kinase suppressor of ras 2</fullName>
    </recommendedName>
</protein>
<dbReference type="Ensembl" id="ENSAZOT00000014724.1">
    <property type="protein sequence ID" value="ENSAZOP00000013706.1"/>
    <property type="gene ID" value="ENSAZOG00000004278.1"/>
</dbReference>
<dbReference type="Gene3D" id="2.30.42.10">
    <property type="match status" value="1"/>
</dbReference>
<evidence type="ECO:0000313" key="9">
    <source>
        <dbReference type="Proteomes" id="UP000694549"/>
    </source>
</evidence>
<dbReference type="InterPro" id="IPR011993">
    <property type="entry name" value="PH-like_dom_sf"/>
</dbReference>
<dbReference type="Proteomes" id="UP000694549">
    <property type="component" value="Unplaced"/>
</dbReference>
<dbReference type="InterPro" id="IPR001660">
    <property type="entry name" value="SAM"/>
</dbReference>
<dbReference type="PROSITE" id="PS50106">
    <property type="entry name" value="PDZ"/>
    <property type="match status" value="1"/>
</dbReference>
<accession>A0A8B9USQ5</accession>
<dbReference type="AlphaFoldDB" id="A0A8B9USQ5"/>
<feature type="compositionally biased region" description="Polar residues" evidence="3">
    <location>
        <begin position="468"/>
        <end position="478"/>
    </location>
</feature>
<dbReference type="InterPro" id="IPR010599">
    <property type="entry name" value="CNK2/3_dom"/>
</dbReference>
<dbReference type="CDD" id="cd09511">
    <property type="entry name" value="SAM_CNK1_2_3-suppressor"/>
    <property type="match status" value="1"/>
</dbReference>
<dbReference type="FunFam" id="2.30.42.10:FF:000060">
    <property type="entry name" value="Connector enhancer of kinase suppressor of Ras 2"/>
    <property type="match status" value="1"/>
</dbReference>
<dbReference type="InterPro" id="IPR051566">
    <property type="entry name" value="CNKSR"/>
</dbReference>
<dbReference type="InterPro" id="IPR049628">
    <property type="entry name" value="CNK1-3_SAM"/>
</dbReference>
<dbReference type="PROSITE" id="PS50105">
    <property type="entry name" value="SAM_DOMAIN"/>
    <property type="match status" value="1"/>
</dbReference>
<keyword evidence="2" id="KW-0597">Phosphoprotein</keyword>
<dbReference type="SMART" id="SM00233">
    <property type="entry name" value="PH"/>
    <property type="match status" value="1"/>
</dbReference>
<dbReference type="Gene3D" id="1.10.150.50">
    <property type="entry name" value="Transcription Factor, Ets-1"/>
    <property type="match status" value="1"/>
</dbReference>
<dbReference type="SMART" id="SM00454">
    <property type="entry name" value="SAM"/>
    <property type="match status" value="1"/>
</dbReference>
<dbReference type="InterPro" id="IPR017874">
    <property type="entry name" value="CRIC_domain"/>
</dbReference>
<name>A0A8B9USQ5_9AVES</name>
<organism evidence="8 9">
    <name type="scientific">Anas zonorhyncha</name>
    <name type="common">Eastern spot-billed duck</name>
    <dbReference type="NCBI Taxonomy" id="75864"/>
    <lineage>
        <taxon>Eukaryota</taxon>
        <taxon>Metazoa</taxon>
        <taxon>Chordata</taxon>
        <taxon>Craniata</taxon>
        <taxon>Vertebrata</taxon>
        <taxon>Euteleostomi</taxon>
        <taxon>Archelosauria</taxon>
        <taxon>Archosauria</taxon>
        <taxon>Dinosauria</taxon>
        <taxon>Saurischia</taxon>
        <taxon>Theropoda</taxon>
        <taxon>Coelurosauria</taxon>
        <taxon>Aves</taxon>
        <taxon>Neognathae</taxon>
        <taxon>Galloanserae</taxon>
        <taxon>Anseriformes</taxon>
        <taxon>Anatidae</taxon>
        <taxon>Anatinae</taxon>
        <taxon>Anas</taxon>
    </lineage>
</organism>
<feature type="region of interest" description="Disordered" evidence="3">
    <location>
        <begin position="447"/>
        <end position="478"/>
    </location>
</feature>
<evidence type="ECO:0000259" key="5">
    <source>
        <dbReference type="PROSITE" id="PS50105"/>
    </source>
</evidence>
<feature type="region of interest" description="Disordered" evidence="3">
    <location>
        <begin position="660"/>
        <end position="716"/>
    </location>
</feature>
<dbReference type="CDD" id="cd06748">
    <property type="entry name" value="PDZ_CNK1_2_3-like"/>
    <property type="match status" value="1"/>
</dbReference>
<dbReference type="PANTHER" id="PTHR12844">
    <property type="entry name" value="CONNECTOR ENCHANCER OF KINASE SUPPRESSOR OF RAS"/>
    <property type="match status" value="1"/>
</dbReference>
<reference evidence="8" key="2">
    <citation type="submission" date="2025-09" db="UniProtKB">
        <authorList>
            <consortium name="Ensembl"/>
        </authorList>
    </citation>
    <scope>IDENTIFICATION</scope>
</reference>
<evidence type="ECO:0000256" key="2">
    <source>
        <dbReference type="ARBA" id="ARBA00022553"/>
    </source>
</evidence>
<feature type="domain" description="PDZ" evidence="6">
    <location>
        <begin position="215"/>
        <end position="297"/>
    </location>
</feature>
<evidence type="ECO:0008006" key="10">
    <source>
        <dbReference type="Google" id="ProtNLM"/>
    </source>
</evidence>
<feature type="domain" description="SAM" evidence="5">
    <location>
        <begin position="11"/>
        <end position="76"/>
    </location>
</feature>
<feature type="compositionally biased region" description="Basic and acidic residues" evidence="3">
    <location>
        <begin position="801"/>
        <end position="815"/>
    </location>
</feature>